<reference evidence="2 3" key="1">
    <citation type="journal article" date="2023" name="Mol. Ecol. Resour.">
        <title>Chromosome-level genome assembly of a triploid poplar Populus alba 'Berolinensis'.</title>
        <authorList>
            <person name="Chen S."/>
            <person name="Yu Y."/>
            <person name="Wang X."/>
            <person name="Wang S."/>
            <person name="Zhang T."/>
            <person name="Zhou Y."/>
            <person name="He R."/>
            <person name="Meng N."/>
            <person name="Wang Y."/>
            <person name="Liu W."/>
            <person name="Liu Z."/>
            <person name="Liu J."/>
            <person name="Guo Q."/>
            <person name="Huang H."/>
            <person name="Sederoff R.R."/>
            <person name="Wang G."/>
            <person name="Qu G."/>
            <person name="Chen S."/>
        </authorList>
    </citation>
    <scope>NUCLEOTIDE SEQUENCE [LARGE SCALE GENOMIC DNA]</scope>
    <source>
        <strain evidence="2">SC-2020</strain>
    </source>
</reference>
<protein>
    <submittedName>
        <fullName evidence="2">Uncharacterized protein</fullName>
    </submittedName>
</protein>
<feature type="region of interest" description="Disordered" evidence="1">
    <location>
        <begin position="62"/>
        <end position="84"/>
    </location>
</feature>
<keyword evidence="3" id="KW-1185">Reference proteome</keyword>
<evidence type="ECO:0000256" key="1">
    <source>
        <dbReference type="SAM" id="MobiDB-lite"/>
    </source>
</evidence>
<gene>
    <name evidence="2" type="ORF">NC653_002507</name>
</gene>
<evidence type="ECO:0000313" key="2">
    <source>
        <dbReference type="EMBL" id="KAJ7012472.1"/>
    </source>
</evidence>
<feature type="compositionally biased region" description="Basic and acidic residues" evidence="1">
    <location>
        <begin position="138"/>
        <end position="155"/>
    </location>
</feature>
<name>A0AAD6WHG5_9ROSI</name>
<comment type="caution">
    <text evidence="2">The sequence shown here is derived from an EMBL/GenBank/DDBJ whole genome shotgun (WGS) entry which is preliminary data.</text>
</comment>
<feature type="compositionally biased region" description="Polar residues" evidence="1">
    <location>
        <begin position="156"/>
        <end position="166"/>
    </location>
</feature>
<dbReference type="Proteomes" id="UP001164929">
    <property type="component" value="Chromosome 1"/>
</dbReference>
<accession>A0AAD6WHG5</accession>
<evidence type="ECO:0000313" key="3">
    <source>
        <dbReference type="Proteomes" id="UP001164929"/>
    </source>
</evidence>
<sequence>MASSFSSPKLIHGFHGPNSCSCIPHFHSIKLGSNRSQTPLSFRFRDAARLQLRTRLYTVFASNSSPSDGDSSEEKSGGTISSDDARGAAFQVDRILYWSISEQKVDFYSTRTQETTYVRSLDMGLMLRHYGLIEEQKRNGCHSTDSRRKTTKQQDDISAQCDNPES</sequence>
<proteinExistence type="predicted"/>
<dbReference type="AlphaFoldDB" id="A0AAD6WHG5"/>
<dbReference type="EMBL" id="JAQIZT010000001">
    <property type="protein sequence ID" value="KAJ7012472.1"/>
    <property type="molecule type" value="Genomic_DNA"/>
</dbReference>
<organism evidence="2 3">
    <name type="scientific">Populus alba x Populus x berolinensis</name>
    <dbReference type="NCBI Taxonomy" id="444605"/>
    <lineage>
        <taxon>Eukaryota</taxon>
        <taxon>Viridiplantae</taxon>
        <taxon>Streptophyta</taxon>
        <taxon>Embryophyta</taxon>
        <taxon>Tracheophyta</taxon>
        <taxon>Spermatophyta</taxon>
        <taxon>Magnoliopsida</taxon>
        <taxon>eudicotyledons</taxon>
        <taxon>Gunneridae</taxon>
        <taxon>Pentapetalae</taxon>
        <taxon>rosids</taxon>
        <taxon>fabids</taxon>
        <taxon>Malpighiales</taxon>
        <taxon>Salicaceae</taxon>
        <taxon>Saliceae</taxon>
        <taxon>Populus</taxon>
    </lineage>
</organism>
<feature type="region of interest" description="Disordered" evidence="1">
    <location>
        <begin position="138"/>
        <end position="166"/>
    </location>
</feature>